<dbReference type="PRINTS" id="PR00371">
    <property type="entry name" value="FPNCR"/>
</dbReference>
<organism evidence="15 16">
    <name type="scientific">Candidatus Thiodiazotropha endolucinida</name>
    <dbReference type="NCBI Taxonomy" id="1655433"/>
    <lineage>
        <taxon>Bacteria</taxon>
        <taxon>Pseudomonadati</taxon>
        <taxon>Pseudomonadota</taxon>
        <taxon>Gammaproteobacteria</taxon>
        <taxon>Chromatiales</taxon>
        <taxon>Sedimenticolaceae</taxon>
        <taxon>Candidatus Thiodiazotropha</taxon>
    </lineage>
</organism>
<keyword evidence="16" id="KW-1185">Reference proteome</keyword>
<evidence type="ECO:0000256" key="8">
    <source>
        <dbReference type="ARBA" id="ARBA00023002"/>
    </source>
</evidence>
<reference evidence="15 16" key="1">
    <citation type="submission" date="2016-06" db="EMBL/GenBank/DDBJ databases">
        <title>Genome sequence of endosymbiont of Candidatus Endolucinida thiodiazotropha.</title>
        <authorList>
            <person name="Poehlein A."/>
            <person name="Koenig S."/>
            <person name="Heiden S.E."/>
            <person name="Thuermer A."/>
            <person name="Voget S."/>
            <person name="Daniel R."/>
            <person name="Markert S."/>
            <person name="Gros O."/>
            <person name="Schweder T."/>
        </authorList>
    </citation>
    <scope>NUCLEOTIDE SEQUENCE [LARGE SCALE GENOMIC DNA]</scope>
    <source>
        <strain evidence="15 16">COS</strain>
    </source>
</reference>
<dbReference type="SUPFAM" id="SSF52343">
    <property type="entry name" value="Ferredoxin reductase-like, C-terminal NADP-linked domain"/>
    <property type="match status" value="1"/>
</dbReference>
<feature type="binding site" evidence="12">
    <location>
        <begin position="400"/>
        <end position="402"/>
    </location>
    <ligand>
        <name>FAD</name>
        <dbReference type="ChEBI" id="CHEBI:57692"/>
    </ligand>
</feature>
<keyword evidence="4 11" id="KW-0288">FMN</keyword>
<dbReference type="PROSITE" id="PS51384">
    <property type="entry name" value="FAD_FR"/>
    <property type="match status" value="1"/>
</dbReference>
<evidence type="ECO:0000256" key="2">
    <source>
        <dbReference type="ARBA" id="ARBA00022605"/>
    </source>
</evidence>
<dbReference type="PANTHER" id="PTHR19384">
    <property type="entry name" value="NITRIC OXIDE SYNTHASE-RELATED"/>
    <property type="match status" value="1"/>
</dbReference>
<comment type="caution">
    <text evidence="15">The sequence shown here is derived from an EMBL/GenBank/DDBJ whole genome shotgun (WGS) entry which is preliminary data.</text>
</comment>
<dbReference type="Gene3D" id="2.40.30.10">
    <property type="entry name" value="Translation factors"/>
    <property type="match status" value="1"/>
</dbReference>
<dbReference type="InterPro" id="IPR039261">
    <property type="entry name" value="FNR_nucleotide-bd"/>
</dbReference>
<comment type="cofactor">
    <cofactor evidence="11 12">
        <name>FMN</name>
        <dbReference type="ChEBI" id="CHEBI:58210"/>
    </cofactor>
    <text evidence="11 12">Binds 1 FMN per subunit.</text>
</comment>
<evidence type="ECO:0000256" key="7">
    <source>
        <dbReference type="ARBA" id="ARBA00022982"/>
    </source>
</evidence>
<dbReference type="FunFam" id="3.40.50.80:FF:000001">
    <property type="entry name" value="NADPH--cytochrome P450 reductase 1"/>
    <property type="match status" value="1"/>
</dbReference>
<dbReference type="OrthoDB" id="9816402at2"/>
<dbReference type="EMBL" id="MARB01000037">
    <property type="protein sequence ID" value="ODJ85739.1"/>
    <property type="molecule type" value="Genomic_DNA"/>
</dbReference>
<dbReference type="PIRSF" id="PIRSF000207">
    <property type="entry name" value="SiR-FP_CysJ"/>
    <property type="match status" value="1"/>
</dbReference>
<dbReference type="InterPro" id="IPR017938">
    <property type="entry name" value="Riboflavin_synthase-like_b-brl"/>
</dbReference>
<comment type="function">
    <text evidence="11">Component of the sulfite reductase complex that catalyzes the 6-electron reduction of sulfite to sulfide. This is one of several activities required for the biosynthesis of L-cysteine from sulfate. The flavoprotein component catalyzes the electron flow from NADPH -&gt; FAD -&gt; FMN to the hemoprotein component.</text>
</comment>
<dbReference type="GO" id="GO:0005829">
    <property type="term" value="C:cytosol"/>
    <property type="evidence" value="ECO:0007669"/>
    <property type="project" value="TreeGrafter"/>
</dbReference>
<dbReference type="RefSeq" id="WP_069128340.1">
    <property type="nucleotide sequence ID" value="NZ_MARB01000037.1"/>
</dbReference>
<dbReference type="InterPro" id="IPR001433">
    <property type="entry name" value="OxRdtase_FAD/NAD-bd"/>
</dbReference>
<accession>A0A7Z0VHM1</accession>
<comment type="cofactor">
    <cofactor evidence="11 12">
        <name>FAD</name>
        <dbReference type="ChEBI" id="CHEBI:57692"/>
    </cofactor>
    <text evidence="11 12">Binds 1 FAD per subunit.</text>
</comment>
<feature type="domain" description="Flavodoxin-like" evidence="13">
    <location>
        <begin position="63"/>
        <end position="201"/>
    </location>
</feature>
<dbReference type="GO" id="GO:0050660">
    <property type="term" value="F:flavin adenine dinucleotide binding"/>
    <property type="evidence" value="ECO:0007669"/>
    <property type="project" value="InterPro"/>
</dbReference>
<dbReference type="Proteomes" id="UP000094769">
    <property type="component" value="Unassembled WGS sequence"/>
</dbReference>
<dbReference type="PROSITE" id="PS50902">
    <property type="entry name" value="FLAVODOXIN_LIKE"/>
    <property type="match status" value="1"/>
</dbReference>
<dbReference type="Pfam" id="PF00175">
    <property type="entry name" value="NAD_binding_1"/>
    <property type="match status" value="1"/>
</dbReference>
<evidence type="ECO:0000256" key="11">
    <source>
        <dbReference type="PIRNR" id="PIRNR000207"/>
    </source>
</evidence>
<comment type="catalytic activity">
    <reaction evidence="10 11">
        <text>hydrogen sulfide + 3 NADP(+) + 3 H2O = sulfite + 3 NADPH + 4 H(+)</text>
        <dbReference type="Rhea" id="RHEA:13801"/>
        <dbReference type="ChEBI" id="CHEBI:15377"/>
        <dbReference type="ChEBI" id="CHEBI:15378"/>
        <dbReference type="ChEBI" id="CHEBI:17359"/>
        <dbReference type="ChEBI" id="CHEBI:29919"/>
        <dbReference type="ChEBI" id="CHEBI:57783"/>
        <dbReference type="ChEBI" id="CHEBI:58349"/>
        <dbReference type="EC" id="1.8.1.2"/>
    </reaction>
</comment>
<dbReference type="InterPro" id="IPR029039">
    <property type="entry name" value="Flavoprotein-like_sf"/>
</dbReference>
<evidence type="ECO:0000256" key="9">
    <source>
        <dbReference type="ARBA" id="ARBA00023192"/>
    </source>
</evidence>
<dbReference type="InterPro" id="IPR008254">
    <property type="entry name" value="Flavodoxin/NO_synth"/>
</dbReference>
<dbReference type="GO" id="GO:0070814">
    <property type="term" value="P:hydrogen sulfide biosynthetic process"/>
    <property type="evidence" value="ECO:0007669"/>
    <property type="project" value="UniProtKB-UniPathway"/>
</dbReference>
<feature type="binding site" evidence="12">
    <location>
        <position position="594"/>
    </location>
    <ligand>
        <name>FAD</name>
        <dbReference type="ChEBI" id="CHEBI:57692"/>
    </ligand>
</feature>
<evidence type="ECO:0000256" key="6">
    <source>
        <dbReference type="ARBA" id="ARBA00022857"/>
    </source>
</evidence>
<evidence type="ECO:0000259" key="13">
    <source>
        <dbReference type="PROSITE" id="PS50902"/>
    </source>
</evidence>
<name>A0A7Z0VHM1_9GAMM</name>
<feature type="binding site" evidence="12">
    <location>
        <begin position="415"/>
        <end position="418"/>
    </location>
    <ligand>
        <name>FAD</name>
        <dbReference type="ChEBI" id="CHEBI:57692"/>
    </ligand>
</feature>
<keyword evidence="2 11" id="KW-0028">Amino-acid biosynthesis</keyword>
<evidence type="ECO:0000256" key="5">
    <source>
        <dbReference type="ARBA" id="ARBA00022827"/>
    </source>
</evidence>
<protein>
    <recommendedName>
        <fullName evidence="11">Sulfite reductase [NADPH] flavoprotein alpha-component</fullName>
        <shortName evidence="11">SiR-FP</shortName>
        <ecNumber evidence="11">1.8.1.2</ecNumber>
    </recommendedName>
</protein>
<dbReference type="Pfam" id="PF00258">
    <property type="entry name" value="Flavodoxin_1"/>
    <property type="match status" value="1"/>
</dbReference>
<dbReference type="GO" id="GO:0010181">
    <property type="term" value="F:FMN binding"/>
    <property type="evidence" value="ECO:0007669"/>
    <property type="project" value="InterPro"/>
</dbReference>
<dbReference type="Gene3D" id="3.40.50.360">
    <property type="match status" value="1"/>
</dbReference>
<feature type="binding site" evidence="12">
    <location>
        <begin position="152"/>
        <end position="161"/>
    </location>
    <ligand>
        <name>FMN</name>
        <dbReference type="ChEBI" id="CHEBI:58210"/>
    </ligand>
</feature>
<comment type="pathway">
    <text evidence="11">Sulfur metabolism; hydrogen sulfide biosynthesis; hydrogen sulfide from sulfite (NADPH route): step 1/1.</text>
</comment>
<evidence type="ECO:0000256" key="1">
    <source>
        <dbReference type="ARBA" id="ARBA00022448"/>
    </source>
</evidence>
<dbReference type="InterPro" id="IPR010199">
    <property type="entry name" value="CysJ"/>
</dbReference>
<dbReference type="UniPathway" id="UPA00140">
    <property type="reaction ID" value="UER00207"/>
</dbReference>
<feature type="binding site" evidence="12">
    <location>
        <begin position="116"/>
        <end position="119"/>
    </location>
    <ligand>
        <name>FMN</name>
        <dbReference type="ChEBI" id="CHEBI:58210"/>
    </ligand>
</feature>
<dbReference type="InterPro" id="IPR023173">
    <property type="entry name" value="NADPH_Cyt_P450_Rdtase_alpha"/>
</dbReference>
<dbReference type="SUPFAM" id="SSF63380">
    <property type="entry name" value="Riboflavin synthase domain-like"/>
    <property type="match status" value="1"/>
</dbReference>
<comment type="subunit">
    <text evidence="11">Alpha(8)-beta(8). The alpha component is a flavoprotein, the beta component is a hemoprotein.</text>
</comment>
<dbReference type="AlphaFoldDB" id="A0A7Z0VHM1"/>
<proteinExistence type="predicted"/>
<keyword evidence="3 11" id="KW-0285">Flavoprotein</keyword>
<dbReference type="GO" id="GO:0004783">
    <property type="term" value="F:sulfite reductase (NADPH) activity"/>
    <property type="evidence" value="ECO:0007669"/>
    <property type="project" value="UniProtKB-EC"/>
</dbReference>
<keyword evidence="6 11" id="KW-0521">NADP</keyword>
<evidence type="ECO:0000256" key="10">
    <source>
        <dbReference type="ARBA" id="ARBA00052219"/>
    </source>
</evidence>
<feature type="binding site" evidence="12">
    <location>
        <position position="318"/>
    </location>
    <ligand>
        <name>FAD</name>
        <dbReference type="ChEBI" id="CHEBI:57692"/>
    </ligand>
</feature>
<sequence>MDNTVKTLEDFSNHPLERVQLSRLLQAVEGLDKQQLSWASGYLAGLGVLEPTVAKAPDQVPGVTILYATQGGNARSVAEALAENATAQGFAPRLVSADSYRPRDLTKEQVLVVVISTQGEGEPPESAYDLFKYLRGDRAPRLEGLRYAVFGLGDSSYEQFCQAARELDELLGNQGARSLLDRIDADVEFQQAATNWQDRILTELGELQPLDQARIIPLQRESATPRHDRNNPFRAALLARHRITTADAVCNVQHISLEIDPAVIRYRPGDALGLYFQNDPALIEEMLALAGLAAEAPVSLDGERMTLGQALEERLELTQLHPSVVKAWAALAGDQGLDTLSREREKLRTFVQNRQFVDLLQNHPADVDAQGLVEILHAQQPRLYSIASSQTAYEDEVHLTVAALRYRGHGRDHLGGASGYLTQRISEGDDLGVYVVENPSFRLPASADIPIIMIGAGTGIAPYRAFLQEREALGSAGDGWLVFGNRHFHRDFLYQADWLAYRKAGLLNRISLAFSRDEGACSYVQARLYEERAELYRWLREGAHLYVCGGVEMAQGVHQSLLAIVQDQGGLAEEAAVEYTETLREQGRYQRDIY</sequence>
<dbReference type="InterPro" id="IPR017927">
    <property type="entry name" value="FAD-bd_FR_type"/>
</dbReference>
<evidence type="ECO:0000313" key="15">
    <source>
        <dbReference type="EMBL" id="ODJ85739.1"/>
    </source>
</evidence>
<evidence type="ECO:0000313" key="16">
    <source>
        <dbReference type="Proteomes" id="UP000094769"/>
    </source>
</evidence>
<feature type="binding site" evidence="12">
    <location>
        <begin position="382"/>
        <end position="385"/>
    </location>
    <ligand>
        <name>FAD</name>
        <dbReference type="ChEBI" id="CHEBI:57692"/>
    </ligand>
</feature>
<feature type="binding site" evidence="12">
    <location>
        <position position="406"/>
    </location>
    <ligand>
        <name>FAD</name>
        <dbReference type="ChEBI" id="CHEBI:57692"/>
    </ligand>
</feature>
<dbReference type="InterPro" id="IPR001094">
    <property type="entry name" value="Flavdoxin-like"/>
</dbReference>
<keyword evidence="7 11" id="KW-0249">Electron transport</keyword>
<evidence type="ECO:0000256" key="12">
    <source>
        <dbReference type="PIRSR" id="PIRSR000207-1"/>
    </source>
</evidence>
<dbReference type="PRINTS" id="PR00369">
    <property type="entry name" value="FLAVODOXIN"/>
</dbReference>
<feature type="binding site" evidence="12">
    <location>
        <begin position="515"/>
        <end position="516"/>
    </location>
    <ligand>
        <name>NADP(+)</name>
        <dbReference type="ChEBI" id="CHEBI:58349"/>
    </ligand>
</feature>
<dbReference type="Gene3D" id="3.40.50.80">
    <property type="entry name" value="Nucleotide-binding domain of ferredoxin-NADP reductase (FNR) module"/>
    <property type="match status" value="1"/>
</dbReference>
<dbReference type="SUPFAM" id="SSF52218">
    <property type="entry name" value="Flavoproteins"/>
    <property type="match status" value="1"/>
</dbReference>
<keyword evidence="5 11" id="KW-0274">FAD</keyword>
<dbReference type="InterPro" id="IPR001709">
    <property type="entry name" value="Flavoprot_Pyr_Nucl_cyt_Rdtase"/>
</dbReference>
<dbReference type="Gene3D" id="1.20.990.10">
    <property type="entry name" value="NADPH-cytochrome p450 Reductase, Chain A, domain 3"/>
    <property type="match status" value="1"/>
</dbReference>
<keyword evidence="1 11" id="KW-0813">Transport</keyword>
<evidence type="ECO:0000256" key="4">
    <source>
        <dbReference type="ARBA" id="ARBA00022643"/>
    </source>
</evidence>
<keyword evidence="9 11" id="KW-0198">Cysteine biosynthesis</keyword>
<gene>
    <name evidence="15" type="primary">cysJ</name>
    <name evidence="15" type="ORF">CODIS_40310</name>
</gene>
<dbReference type="EC" id="1.8.1.2" evidence="11"/>
<dbReference type="GO" id="GO:0019344">
    <property type="term" value="P:cysteine biosynthetic process"/>
    <property type="evidence" value="ECO:0007669"/>
    <property type="project" value="UniProtKB-KW"/>
</dbReference>
<dbReference type="Pfam" id="PF00667">
    <property type="entry name" value="FAD_binding_1"/>
    <property type="match status" value="1"/>
</dbReference>
<evidence type="ECO:0000256" key="3">
    <source>
        <dbReference type="ARBA" id="ARBA00022630"/>
    </source>
</evidence>
<evidence type="ECO:0000259" key="14">
    <source>
        <dbReference type="PROSITE" id="PS51384"/>
    </source>
</evidence>
<dbReference type="NCBIfam" id="TIGR01931">
    <property type="entry name" value="cysJ"/>
    <property type="match status" value="1"/>
</dbReference>
<dbReference type="PANTHER" id="PTHR19384:SF128">
    <property type="entry name" value="NADPH OXIDOREDUCTASE A"/>
    <property type="match status" value="1"/>
</dbReference>
<dbReference type="InterPro" id="IPR003097">
    <property type="entry name" value="CysJ-like_FAD-binding"/>
</dbReference>
<feature type="domain" description="FAD-binding FR-type" evidence="14">
    <location>
        <begin position="230"/>
        <end position="444"/>
    </location>
</feature>
<keyword evidence="8 11" id="KW-0560">Oxidoreductase</keyword>